<comment type="caution">
    <text evidence="1">The sequence shown here is derived from an EMBL/GenBank/DDBJ whole genome shotgun (WGS) entry which is preliminary data.</text>
</comment>
<evidence type="ECO:0000313" key="1">
    <source>
        <dbReference type="EMBL" id="KAF0888603.1"/>
    </source>
</evidence>
<accession>A0A6G1BMG8</accession>
<evidence type="ECO:0000313" key="2">
    <source>
        <dbReference type="Proteomes" id="UP000479710"/>
    </source>
</evidence>
<dbReference type="EMBL" id="SPHZ02000012">
    <property type="protein sequence ID" value="KAF0888603.1"/>
    <property type="molecule type" value="Genomic_DNA"/>
</dbReference>
<keyword evidence="2" id="KW-1185">Reference proteome</keyword>
<dbReference type="Proteomes" id="UP000479710">
    <property type="component" value="Unassembled WGS sequence"/>
</dbReference>
<reference evidence="1 2" key="1">
    <citation type="submission" date="2019-11" db="EMBL/GenBank/DDBJ databases">
        <title>Whole genome sequence of Oryza granulata.</title>
        <authorList>
            <person name="Li W."/>
        </authorList>
    </citation>
    <scope>NUCLEOTIDE SEQUENCE [LARGE SCALE GENOMIC DNA]</scope>
    <source>
        <strain evidence="2">cv. Menghai</strain>
        <tissue evidence="1">Leaf</tissue>
    </source>
</reference>
<proteinExistence type="predicted"/>
<organism evidence="1 2">
    <name type="scientific">Oryza meyeriana var. granulata</name>
    <dbReference type="NCBI Taxonomy" id="110450"/>
    <lineage>
        <taxon>Eukaryota</taxon>
        <taxon>Viridiplantae</taxon>
        <taxon>Streptophyta</taxon>
        <taxon>Embryophyta</taxon>
        <taxon>Tracheophyta</taxon>
        <taxon>Spermatophyta</taxon>
        <taxon>Magnoliopsida</taxon>
        <taxon>Liliopsida</taxon>
        <taxon>Poales</taxon>
        <taxon>Poaceae</taxon>
        <taxon>BOP clade</taxon>
        <taxon>Oryzoideae</taxon>
        <taxon>Oryzeae</taxon>
        <taxon>Oryzinae</taxon>
        <taxon>Oryza</taxon>
        <taxon>Oryza meyeriana</taxon>
    </lineage>
</organism>
<dbReference type="AlphaFoldDB" id="A0A6G1BMG8"/>
<name>A0A6G1BMG8_9ORYZ</name>
<gene>
    <name evidence="1" type="ORF">E2562_016070</name>
</gene>
<protein>
    <submittedName>
        <fullName evidence="1">Uncharacterized protein</fullName>
    </submittedName>
</protein>
<sequence>MRGGVRASSLHLAQGRAGGGAVRGNVGGHLLPLLRPELAAAELGPPLLVGIEEVHGLHVRPWLPCSPD</sequence>